<keyword evidence="10 18" id="KW-0378">Hydrolase</keyword>
<feature type="signal peptide" evidence="20">
    <location>
        <begin position="1"/>
        <end position="16"/>
    </location>
</feature>
<keyword evidence="13" id="KW-0238">DNA-binding</keyword>
<evidence type="ECO:0000256" key="4">
    <source>
        <dbReference type="ARBA" id="ARBA00006899"/>
    </source>
</evidence>
<evidence type="ECO:0000256" key="20">
    <source>
        <dbReference type="SAM" id="SignalP"/>
    </source>
</evidence>
<evidence type="ECO:0000256" key="10">
    <source>
        <dbReference type="ARBA" id="ARBA00022801"/>
    </source>
</evidence>
<dbReference type="OrthoDB" id="428577at2759"/>
<dbReference type="GO" id="GO:0042790">
    <property type="term" value="P:nucleolar large rRNA transcription by RNA polymerase I"/>
    <property type="evidence" value="ECO:0007669"/>
    <property type="project" value="TreeGrafter"/>
</dbReference>
<evidence type="ECO:0000256" key="15">
    <source>
        <dbReference type="ARBA" id="ARBA00023242"/>
    </source>
</evidence>
<keyword evidence="16 18" id="KW-0326">Glycosidase</keyword>
<dbReference type="GO" id="GO:0046556">
    <property type="term" value="F:alpha-L-arabinofuranosidase activity"/>
    <property type="evidence" value="ECO:0007669"/>
    <property type="project" value="UniProtKB-UniRule"/>
</dbReference>
<dbReference type="VEuPathDB" id="FungiDB:EYZ11_001138"/>
<evidence type="ECO:0000256" key="17">
    <source>
        <dbReference type="ARBA" id="ARBA00025637"/>
    </source>
</evidence>
<dbReference type="GO" id="GO:0070860">
    <property type="term" value="C:RNA polymerase I core factor complex"/>
    <property type="evidence" value="ECO:0007669"/>
    <property type="project" value="InterPro"/>
</dbReference>
<dbReference type="GO" id="GO:0005576">
    <property type="term" value="C:extracellular region"/>
    <property type="evidence" value="ECO:0007669"/>
    <property type="project" value="UniProtKB-SubCell"/>
</dbReference>
<dbReference type="Pfam" id="PF03664">
    <property type="entry name" value="Glyco_hydro_62"/>
    <property type="match status" value="1"/>
</dbReference>
<keyword evidence="15" id="KW-0539">Nucleus</keyword>
<dbReference type="Proteomes" id="UP000324241">
    <property type="component" value="Unassembled WGS sequence"/>
</dbReference>
<evidence type="ECO:0000259" key="22">
    <source>
        <dbReference type="Pfam" id="PF20645"/>
    </source>
</evidence>
<reference evidence="23 24" key="1">
    <citation type="submission" date="2019-08" db="EMBL/GenBank/DDBJ databases">
        <title>The genome sequence of a newly discovered highly antifungal drug resistant Aspergillus species, Aspergillus tanneri NIH 1004.</title>
        <authorList>
            <person name="Mounaud S."/>
            <person name="Singh I."/>
            <person name="Joardar V."/>
            <person name="Pakala S."/>
            <person name="Pakala S."/>
            <person name="Venepally P."/>
            <person name="Chung J.K."/>
            <person name="Losada L."/>
            <person name="Nierman W.C."/>
        </authorList>
    </citation>
    <scope>NUCLEOTIDE SEQUENCE [LARGE SCALE GENOMIC DNA]</scope>
    <source>
        <strain evidence="23 24">NIH1004</strain>
    </source>
</reference>
<feature type="region of interest" description="Disordered" evidence="19">
    <location>
        <begin position="504"/>
        <end position="528"/>
    </location>
</feature>
<keyword evidence="11" id="KW-0862">Zinc</keyword>
<comment type="function">
    <text evidence="17">Alpha-L-arabinofuranosidase involved in the hydrolysis of xylan, a major structural heterogeneous polysaccharide found in plant biomass representing the second most abundant polysaccharide in the biosphere, after cellulose. Releases L-arabinose from arabinoxylan.</text>
</comment>
<dbReference type="GO" id="GO:0001164">
    <property type="term" value="F:RNA polymerase I core promoter sequence-specific DNA binding"/>
    <property type="evidence" value="ECO:0007669"/>
    <property type="project" value="InterPro"/>
</dbReference>
<dbReference type="PANTHER" id="PTHR31576:SF2">
    <property type="entry name" value="TATA BOX-BINDING PROTEIN-ASSOCIATED FACTOR RNA POLYMERASE I SUBUNIT B"/>
    <property type="match status" value="1"/>
</dbReference>
<feature type="domain" description="Rrn7/TAF1B C-terminal cyclin" evidence="22">
    <location>
        <begin position="317"/>
        <end position="485"/>
    </location>
</feature>
<evidence type="ECO:0000256" key="16">
    <source>
        <dbReference type="ARBA" id="ARBA00023295"/>
    </source>
</evidence>
<dbReference type="PANTHER" id="PTHR31576">
    <property type="entry name" value="TATA BOX-BINDING PROTEIN-ASSOCIATED FACTOR RNA POLYMERASE I SUBUNIT B"/>
    <property type="match status" value="1"/>
</dbReference>
<dbReference type="InterPro" id="IPR033599">
    <property type="entry name" value="TAF1B/Rrn7"/>
</dbReference>
<name>A0A5M9MVC1_9EURO</name>
<dbReference type="VEuPathDB" id="FungiDB:EYZ11_001133"/>
<comment type="similarity">
    <text evidence="4">Belongs to the RRN7/TAF1B family.</text>
</comment>
<evidence type="ECO:0000256" key="19">
    <source>
        <dbReference type="SAM" id="MobiDB-lite"/>
    </source>
</evidence>
<evidence type="ECO:0000256" key="1">
    <source>
        <dbReference type="ARBA" id="ARBA00001462"/>
    </source>
</evidence>
<accession>A0A5M9MVC1</accession>
<dbReference type="InterPro" id="IPR048540">
    <property type="entry name" value="Rrn7_cyclin_N"/>
</dbReference>
<evidence type="ECO:0000256" key="8">
    <source>
        <dbReference type="ARBA" id="ARBA00022729"/>
    </source>
</evidence>
<keyword evidence="8 18" id="KW-0732">Signal</keyword>
<feature type="chain" id="PRO_5024344472" description="Alpha-L-arabinofuranosidase" evidence="20">
    <location>
        <begin position="17"/>
        <end position="634"/>
    </location>
</feature>
<evidence type="ECO:0000256" key="7">
    <source>
        <dbReference type="ARBA" id="ARBA00022723"/>
    </source>
</evidence>
<dbReference type="InterPro" id="IPR023296">
    <property type="entry name" value="Glyco_hydro_beta-prop_sf"/>
</dbReference>
<keyword evidence="7" id="KW-0479">Metal-binding</keyword>
<sequence>MRPFIFLSSLLGITVAGLLDYMAVQLPRTDCVTSFKWSSSKPPISSKNDNQHLAVMKDSSIVEINGTYHDFAKTAVSLSNFPKGMGDTVIALSDSNKNTLFEAFNLYNVGDRKYLLIAEAIRSVYGTSDRGLRPVSRANGLRWLISNIARSPVPAMSPSVERHEPGELATEKCLFLQVYQLILWKQCHALVQGRGFPALFENLVRDLWALRLETYSKKLKDLSEDIEEPEFFSSQPATDVDEPEDFKSKTQWPRLIDSVALCYLGALLMRLPVGISDFHRMAVRGNVPYIRIVKLIPREMRDKLPQEYISIIETTKPLDAEHLHKAVVDLLLLYHHKFGVQFPPLNLSPLLYRFIKRLALPIEIYPSVKRLQTLLEFNFEYPTKNIGRRSALHLPELQLMSLIVISTKLLFPFDDTERYPTTAREPTTQVIDWELWAQAQRHFANRETSGGQIGKGNEILVKEKDVFNMTPSQLDEYMDWYENSWLDSKVTNLLADMFPIGPTVGESQNAASTTEEDEEEAMSSMNQKVTSELKARKMLSNPDVDIPRPGNLYQRYRKESDLPDAATYFYEIAAKVAGVSLSTLIRAVFQAETKISRWLEDQRRIEYYGDPLEAEISRDDNSDDAVADNRAISE</sequence>
<evidence type="ECO:0000256" key="6">
    <source>
        <dbReference type="ARBA" id="ARBA00022525"/>
    </source>
</evidence>
<comment type="caution">
    <text evidence="23">The sequence shown here is derived from an EMBL/GenBank/DDBJ whole genome shotgun (WGS) entry which is preliminary data.</text>
</comment>
<dbReference type="Pfam" id="PF20645">
    <property type="entry name" value="Rrn7_cyclin_C"/>
    <property type="match status" value="1"/>
</dbReference>
<dbReference type="GO" id="GO:0008270">
    <property type="term" value="F:zinc ion binding"/>
    <property type="evidence" value="ECO:0007669"/>
    <property type="project" value="UniProtKB-KW"/>
</dbReference>
<dbReference type="Gene3D" id="2.115.10.20">
    <property type="entry name" value="Glycosyl hydrolase domain, family 43"/>
    <property type="match status" value="1"/>
</dbReference>
<evidence type="ECO:0000259" key="21">
    <source>
        <dbReference type="Pfam" id="PF20644"/>
    </source>
</evidence>
<dbReference type="GeneID" id="54327146"/>
<dbReference type="VEuPathDB" id="FungiDB:EYZ11_001130"/>
<proteinExistence type="inferred from homology"/>
<evidence type="ECO:0000256" key="14">
    <source>
        <dbReference type="ARBA" id="ARBA00023163"/>
    </source>
</evidence>
<evidence type="ECO:0000256" key="3">
    <source>
        <dbReference type="ARBA" id="ARBA00004613"/>
    </source>
</evidence>
<organism evidence="23 24">
    <name type="scientific">Aspergillus tanneri</name>
    <dbReference type="NCBI Taxonomy" id="1220188"/>
    <lineage>
        <taxon>Eukaryota</taxon>
        <taxon>Fungi</taxon>
        <taxon>Dikarya</taxon>
        <taxon>Ascomycota</taxon>
        <taxon>Pezizomycotina</taxon>
        <taxon>Eurotiomycetes</taxon>
        <taxon>Eurotiomycetidae</taxon>
        <taxon>Eurotiales</taxon>
        <taxon>Aspergillaceae</taxon>
        <taxon>Aspergillus</taxon>
        <taxon>Aspergillus subgen. Circumdati</taxon>
    </lineage>
</organism>
<gene>
    <name evidence="23" type="primary">RRN7</name>
    <name evidence="23" type="ORF">ATNIH1004_004444</name>
</gene>
<dbReference type="AlphaFoldDB" id="A0A5M9MVC1"/>
<dbReference type="EMBL" id="QUQM01000003">
    <property type="protein sequence ID" value="KAA8648559.1"/>
    <property type="molecule type" value="Genomic_DNA"/>
</dbReference>
<evidence type="ECO:0000256" key="9">
    <source>
        <dbReference type="ARBA" id="ARBA00022771"/>
    </source>
</evidence>
<evidence type="ECO:0000256" key="11">
    <source>
        <dbReference type="ARBA" id="ARBA00022833"/>
    </source>
</evidence>
<evidence type="ECO:0000256" key="5">
    <source>
        <dbReference type="ARBA" id="ARBA00007396"/>
    </source>
</evidence>
<evidence type="ECO:0000256" key="12">
    <source>
        <dbReference type="ARBA" id="ARBA00023015"/>
    </source>
</evidence>
<comment type="subcellular location">
    <subcellularLocation>
        <location evidence="2">Nucleus</location>
        <location evidence="2">Nucleolus</location>
    </subcellularLocation>
    <subcellularLocation>
        <location evidence="3 18">Secreted</location>
    </subcellularLocation>
</comment>
<dbReference type="Pfam" id="PF20644">
    <property type="entry name" value="Rrn7_cyclin_N"/>
    <property type="match status" value="1"/>
</dbReference>
<evidence type="ECO:0000256" key="13">
    <source>
        <dbReference type="ARBA" id="ARBA00023125"/>
    </source>
</evidence>
<feature type="domain" description="Rrn7/TAF1B N-terminal cyclin" evidence="21">
    <location>
        <begin position="179"/>
        <end position="298"/>
    </location>
</feature>
<protein>
    <recommendedName>
        <fullName evidence="18">Alpha-L-arabinofuranosidase</fullName>
        <ecNumber evidence="18">3.2.1.55</ecNumber>
    </recommendedName>
</protein>
<evidence type="ECO:0000256" key="2">
    <source>
        <dbReference type="ARBA" id="ARBA00004604"/>
    </source>
</evidence>
<dbReference type="GO" id="GO:0045493">
    <property type="term" value="P:xylan catabolic process"/>
    <property type="evidence" value="ECO:0007669"/>
    <property type="project" value="UniProtKB-UniRule"/>
</dbReference>
<dbReference type="RefSeq" id="XP_033427920.1">
    <property type="nucleotide sequence ID" value="XM_033569114.1"/>
</dbReference>
<keyword evidence="12" id="KW-0805">Transcription regulation</keyword>
<comment type="catalytic activity">
    <reaction evidence="1 18">
        <text>Hydrolysis of terminal non-reducing alpha-L-arabinofuranoside residues in alpha-L-arabinosides.</text>
        <dbReference type="EC" id="3.2.1.55"/>
    </reaction>
</comment>
<evidence type="ECO:0000256" key="18">
    <source>
        <dbReference type="RuleBase" id="RU368117"/>
    </source>
</evidence>
<keyword evidence="6 18" id="KW-0964">Secreted</keyword>
<evidence type="ECO:0000313" key="23">
    <source>
        <dbReference type="EMBL" id="KAA8648559.1"/>
    </source>
</evidence>
<dbReference type="InterPro" id="IPR048538">
    <property type="entry name" value="Rrn7_cyclin_C"/>
</dbReference>
<keyword evidence="14" id="KW-0804">Transcription</keyword>
<dbReference type="GO" id="GO:0046373">
    <property type="term" value="P:L-arabinose metabolic process"/>
    <property type="evidence" value="ECO:0007669"/>
    <property type="project" value="UniProtKB-UniRule"/>
</dbReference>
<dbReference type="InterPro" id="IPR005193">
    <property type="entry name" value="GH62_arabinosidase"/>
</dbReference>
<comment type="similarity">
    <text evidence="5 18">Belongs to the glycosyl hydrolase 62 family.</text>
</comment>
<keyword evidence="9" id="KW-0863">Zinc-finger</keyword>
<evidence type="ECO:0000313" key="24">
    <source>
        <dbReference type="Proteomes" id="UP000324241"/>
    </source>
</evidence>
<dbReference type="EC" id="3.2.1.55" evidence="18"/>